<reference evidence="7 8" key="1">
    <citation type="journal article" date="2023" name="Microb. Genom.">
        <title>Mesoterricola silvestris gen. nov., sp. nov., Mesoterricola sediminis sp. nov., Geothrix oryzae sp. nov., Geothrix edaphica sp. nov., Geothrix rubra sp. nov., and Geothrix limicola sp. nov., six novel members of Acidobacteriota isolated from soils.</title>
        <authorList>
            <person name="Weisberg A.J."/>
            <person name="Pearce E."/>
            <person name="Kramer C.G."/>
            <person name="Chang J.H."/>
            <person name="Clarke C.R."/>
        </authorList>
    </citation>
    <scope>NUCLEOTIDE SEQUENCE [LARGE SCALE GENOMIC DNA]</scope>
    <source>
        <strain evidence="7 8">NB05-1H</strain>
    </source>
</reference>
<dbReference type="RefSeq" id="WP_319167317.1">
    <property type="nucleotide sequence ID" value="NZ_JARAWP010000040.1"/>
</dbReference>
<keyword evidence="8" id="KW-1185">Reference proteome</keyword>
<comment type="catalytic activity">
    <reaction evidence="1">
        <text>ATP + protein L-histidine = ADP + protein N-phospho-L-histidine.</text>
        <dbReference type="EC" id="2.7.13.3"/>
    </reaction>
</comment>
<dbReference type="Gene3D" id="3.30.565.10">
    <property type="entry name" value="Histidine kinase-like ATPase, C-terminal domain"/>
    <property type="match status" value="1"/>
</dbReference>
<evidence type="ECO:0000256" key="6">
    <source>
        <dbReference type="SAM" id="MobiDB-lite"/>
    </source>
</evidence>
<keyword evidence="3" id="KW-0597">Phosphoprotein</keyword>
<keyword evidence="7" id="KW-0547">Nucleotide-binding</keyword>
<evidence type="ECO:0000256" key="4">
    <source>
        <dbReference type="ARBA" id="ARBA00022679"/>
    </source>
</evidence>
<accession>A0ABU4MAW9</accession>
<dbReference type="InterPro" id="IPR050428">
    <property type="entry name" value="TCS_sensor_his_kinase"/>
</dbReference>
<feature type="region of interest" description="Disordered" evidence="6">
    <location>
        <begin position="350"/>
        <end position="432"/>
    </location>
</feature>
<keyword evidence="7" id="KW-0067">ATP-binding</keyword>
<evidence type="ECO:0000313" key="7">
    <source>
        <dbReference type="EMBL" id="MDX3024946.1"/>
    </source>
</evidence>
<evidence type="ECO:0000256" key="2">
    <source>
        <dbReference type="ARBA" id="ARBA00012438"/>
    </source>
</evidence>
<sequence>MTAIPEAANMVLGATTAAGALAVTLLARSRASLVGRARSQTARTDDAEARERELREELRHLVTSRLPALGQHLVKSHYPVPGQRSPHLAGTEAGELIEGVLALFSDTVLTQRRRIDDAAWAAVRETSSHTQAVANQMQNLVDALQRKYGDNPEVLDALFALDQLNEQLMRQLQKTVVASGSWPGHVRDDTHLPDVVTGAKGRLLGWERIEIVSHLKAENIGVVGRAAEPIAVVCAELMANALEHSREDLKVEVALRQSDNGTVSVVIDDAGFGMTSEEQARGTGLVSGRDSRDLLLTELGDPPALGFPAIGRLVNDHGFRVTVDGLSPYNGVRAVLSIPPHLLVPIDTTTPASAMSPLPVAPPRRPKRPAGADAFAAHSDLPQRRRKHRPTQTMPSVPPSQTPDPEWAAGAWGDFQDGLDSAHFAPDTKDTT</sequence>
<proteinExistence type="predicted"/>
<dbReference type="Proteomes" id="UP001272987">
    <property type="component" value="Unassembled WGS sequence"/>
</dbReference>
<dbReference type="EMBL" id="JARAWP010000040">
    <property type="protein sequence ID" value="MDX3024946.1"/>
    <property type="molecule type" value="Genomic_DNA"/>
</dbReference>
<protein>
    <recommendedName>
        <fullName evidence="2">histidine kinase</fullName>
        <ecNumber evidence="2">2.7.13.3</ecNumber>
    </recommendedName>
</protein>
<dbReference type="SUPFAM" id="SSF55874">
    <property type="entry name" value="ATPase domain of HSP90 chaperone/DNA topoisomerase II/histidine kinase"/>
    <property type="match status" value="1"/>
</dbReference>
<name>A0ABU4MAW9_9ACTN</name>
<keyword evidence="4" id="KW-0808">Transferase</keyword>
<dbReference type="PANTHER" id="PTHR45436:SF5">
    <property type="entry name" value="SENSOR HISTIDINE KINASE TRCS"/>
    <property type="match status" value="1"/>
</dbReference>
<dbReference type="PANTHER" id="PTHR45436">
    <property type="entry name" value="SENSOR HISTIDINE KINASE YKOH"/>
    <property type="match status" value="1"/>
</dbReference>
<evidence type="ECO:0000256" key="1">
    <source>
        <dbReference type="ARBA" id="ARBA00000085"/>
    </source>
</evidence>
<comment type="caution">
    <text evidence="7">The sequence shown here is derived from an EMBL/GenBank/DDBJ whole genome shotgun (WGS) entry which is preliminary data.</text>
</comment>
<organism evidence="7 8">
    <name type="scientific">Streptomyces acidiscabies</name>
    <dbReference type="NCBI Taxonomy" id="42234"/>
    <lineage>
        <taxon>Bacteria</taxon>
        <taxon>Bacillati</taxon>
        <taxon>Actinomycetota</taxon>
        <taxon>Actinomycetes</taxon>
        <taxon>Kitasatosporales</taxon>
        <taxon>Streptomycetaceae</taxon>
        <taxon>Streptomyces</taxon>
    </lineage>
</organism>
<dbReference type="EC" id="2.7.13.3" evidence="2"/>
<evidence type="ECO:0000313" key="8">
    <source>
        <dbReference type="Proteomes" id="UP001272987"/>
    </source>
</evidence>
<evidence type="ECO:0000256" key="5">
    <source>
        <dbReference type="ARBA" id="ARBA00022777"/>
    </source>
</evidence>
<gene>
    <name evidence="7" type="ORF">PV666_44845</name>
</gene>
<keyword evidence="5" id="KW-0418">Kinase</keyword>
<evidence type="ECO:0000256" key="3">
    <source>
        <dbReference type="ARBA" id="ARBA00022553"/>
    </source>
</evidence>
<dbReference type="GO" id="GO:0005524">
    <property type="term" value="F:ATP binding"/>
    <property type="evidence" value="ECO:0007669"/>
    <property type="project" value="UniProtKB-KW"/>
</dbReference>
<dbReference type="InterPro" id="IPR036890">
    <property type="entry name" value="HATPase_C_sf"/>
</dbReference>